<organism evidence="6 7">
    <name type="scientific">Rhodobium orientis</name>
    <dbReference type="NCBI Taxonomy" id="34017"/>
    <lineage>
        <taxon>Bacteria</taxon>
        <taxon>Pseudomonadati</taxon>
        <taxon>Pseudomonadota</taxon>
        <taxon>Alphaproteobacteria</taxon>
        <taxon>Hyphomicrobiales</taxon>
        <taxon>Rhodobiaceae</taxon>
        <taxon>Rhodobium</taxon>
    </lineage>
</organism>
<keyword evidence="5" id="KW-0472">Membrane</keyword>
<dbReference type="PANTHER" id="PTHR34478:SF2">
    <property type="entry name" value="MEMBRANE PROTEIN"/>
    <property type="match status" value="1"/>
</dbReference>
<evidence type="ECO:0000256" key="3">
    <source>
        <dbReference type="ARBA" id="ARBA00022692"/>
    </source>
</evidence>
<evidence type="ECO:0000313" key="7">
    <source>
        <dbReference type="Proteomes" id="UP000249299"/>
    </source>
</evidence>
<comment type="similarity">
    <text evidence="2">Belongs to the LemA family.</text>
</comment>
<reference evidence="6 7" key="1">
    <citation type="submission" date="2017-07" db="EMBL/GenBank/DDBJ databases">
        <title>Draft Genome Sequences of Select Purple Nonsulfur Bacteria.</title>
        <authorList>
            <person name="Lasarre B."/>
            <person name="Mckinlay J.B."/>
        </authorList>
    </citation>
    <scope>NUCLEOTIDE SEQUENCE [LARGE SCALE GENOMIC DNA]</scope>
    <source>
        <strain evidence="6 7">DSM 11290</strain>
    </source>
</reference>
<dbReference type="InterPro" id="IPR007156">
    <property type="entry name" value="MamQ_LemA"/>
</dbReference>
<name>A0A327JE28_9HYPH</name>
<dbReference type="SUPFAM" id="SSF140478">
    <property type="entry name" value="LemA-like"/>
    <property type="match status" value="1"/>
</dbReference>
<evidence type="ECO:0000256" key="4">
    <source>
        <dbReference type="ARBA" id="ARBA00022989"/>
    </source>
</evidence>
<evidence type="ECO:0000256" key="2">
    <source>
        <dbReference type="ARBA" id="ARBA00008854"/>
    </source>
</evidence>
<keyword evidence="3" id="KW-0812">Transmembrane</keyword>
<comment type="caution">
    <text evidence="6">The sequence shown here is derived from an EMBL/GenBank/DDBJ whole genome shotgun (WGS) entry which is preliminary data.</text>
</comment>
<keyword evidence="4" id="KW-1133">Transmembrane helix</keyword>
<keyword evidence="7" id="KW-1185">Reference proteome</keyword>
<dbReference type="Gene3D" id="1.20.1440.20">
    <property type="entry name" value="LemA-like domain"/>
    <property type="match status" value="1"/>
</dbReference>
<dbReference type="Proteomes" id="UP000249299">
    <property type="component" value="Unassembled WGS sequence"/>
</dbReference>
<dbReference type="OrthoDB" id="9804152at2"/>
<dbReference type="InterPro" id="IPR023353">
    <property type="entry name" value="LemA-like_dom_sf"/>
</dbReference>
<dbReference type="EMBL" id="NPEV01000069">
    <property type="protein sequence ID" value="RAI24737.1"/>
    <property type="molecule type" value="Genomic_DNA"/>
</dbReference>
<dbReference type="GO" id="GO:0016020">
    <property type="term" value="C:membrane"/>
    <property type="evidence" value="ECO:0007669"/>
    <property type="project" value="UniProtKB-SubCell"/>
</dbReference>
<protein>
    <recommendedName>
        <fullName evidence="8">LemA family protein</fullName>
    </recommendedName>
</protein>
<dbReference type="Pfam" id="PF04011">
    <property type="entry name" value="LemA"/>
    <property type="match status" value="1"/>
</dbReference>
<evidence type="ECO:0000313" key="6">
    <source>
        <dbReference type="EMBL" id="RAI24737.1"/>
    </source>
</evidence>
<evidence type="ECO:0000256" key="5">
    <source>
        <dbReference type="ARBA" id="ARBA00023136"/>
    </source>
</evidence>
<proteinExistence type="inferred from homology"/>
<dbReference type="PANTHER" id="PTHR34478">
    <property type="entry name" value="PROTEIN LEMA"/>
    <property type="match status" value="1"/>
</dbReference>
<sequence length="187" mass="21046">MITWIILVVVVLAAIYGVVLYNKLVKFRQMVAEGWSGIDVQLKRRANLIPNLMESVKGYMGHERETLEEVTALRARAEKASEEDADPARRSLIEGALSGALGRLFALAENYPDLKASQNFIDFQDALEAVEEQIQLSRRYYNGAVRNLNVAVESFPSNLVASTFKFEKAEYFELEAPEDRAVPKVSF</sequence>
<gene>
    <name evidence="6" type="ORF">CH339_21455</name>
</gene>
<comment type="subcellular location">
    <subcellularLocation>
        <location evidence="1">Membrane</location>
        <topology evidence="1">Single-pass membrane protein</topology>
    </subcellularLocation>
</comment>
<evidence type="ECO:0000256" key="1">
    <source>
        <dbReference type="ARBA" id="ARBA00004167"/>
    </source>
</evidence>
<evidence type="ECO:0008006" key="8">
    <source>
        <dbReference type="Google" id="ProtNLM"/>
    </source>
</evidence>
<accession>A0A327JE28</accession>
<dbReference type="RefSeq" id="WP_111436477.1">
    <property type="nucleotide sequence ID" value="NZ_JACIGG010000033.1"/>
</dbReference>
<dbReference type="AlphaFoldDB" id="A0A327JE28"/>